<evidence type="ECO:0000313" key="2">
    <source>
        <dbReference type="EMBL" id="VEF72717.1"/>
    </source>
</evidence>
<evidence type="ECO:0000313" key="3">
    <source>
        <dbReference type="Proteomes" id="UP000277437"/>
    </source>
</evidence>
<dbReference type="AlphaFoldDB" id="A0AAX3FQL6"/>
<feature type="compositionally biased region" description="Basic and acidic residues" evidence="1">
    <location>
        <begin position="428"/>
        <end position="439"/>
    </location>
</feature>
<dbReference type="Pfam" id="PF19268">
    <property type="entry name" value="CIS_TMP"/>
    <property type="match status" value="1"/>
</dbReference>
<organism evidence="2 3">
    <name type="scientific">Pseudomonas chlororaphis</name>
    <dbReference type="NCBI Taxonomy" id="587753"/>
    <lineage>
        <taxon>Bacteria</taxon>
        <taxon>Pseudomonadati</taxon>
        <taxon>Pseudomonadota</taxon>
        <taxon>Gammaproteobacteria</taxon>
        <taxon>Pseudomonadales</taxon>
        <taxon>Pseudomonadaceae</taxon>
        <taxon>Pseudomonas</taxon>
    </lineage>
</organism>
<reference evidence="2 3" key="1">
    <citation type="submission" date="2018-12" db="EMBL/GenBank/DDBJ databases">
        <authorList>
            <consortium name="Pathogen Informatics"/>
        </authorList>
    </citation>
    <scope>NUCLEOTIDE SEQUENCE [LARGE SCALE GENOMIC DNA]</scope>
    <source>
        <strain evidence="2 3">NCTC7357</strain>
    </source>
</reference>
<dbReference type="Proteomes" id="UP000277437">
    <property type="component" value="Chromosome"/>
</dbReference>
<protein>
    <recommendedName>
        <fullName evidence="4">Molecular chaperone</fullName>
    </recommendedName>
</protein>
<feature type="region of interest" description="Disordered" evidence="1">
    <location>
        <begin position="414"/>
        <end position="447"/>
    </location>
</feature>
<evidence type="ECO:0000256" key="1">
    <source>
        <dbReference type="SAM" id="MobiDB-lite"/>
    </source>
</evidence>
<dbReference type="RefSeq" id="WP_124324742.1">
    <property type="nucleotide sequence ID" value="NZ_CP118137.1"/>
</dbReference>
<feature type="compositionally biased region" description="Polar residues" evidence="1">
    <location>
        <begin position="414"/>
        <end position="425"/>
    </location>
</feature>
<name>A0AAX3FQL6_9PSED</name>
<dbReference type="InterPro" id="IPR045538">
    <property type="entry name" value="CIS_TMP"/>
</dbReference>
<dbReference type="EMBL" id="LR134334">
    <property type="protein sequence ID" value="VEF72717.1"/>
    <property type="molecule type" value="Genomic_DNA"/>
</dbReference>
<feature type="compositionally biased region" description="Basic and acidic residues" evidence="1">
    <location>
        <begin position="358"/>
        <end position="369"/>
    </location>
</feature>
<accession>A0AAX3FQL6</accession>
<feature type="region of interest" description="Disordered" evidence="1">
    <location>
        <begin position="340"/>
        <end position="399"/>
    </location>
</feature>
<gene>
    <name evidence="2" type="ORF">NCTC7357_00953</name>
</gene>
<evidence type="ECO:0008006" key="4">
    <source>
        <dbReference type="Google" id="ProtNLM"/>
    </source>
</evidence>
<proteinExistence type="predicted"/>
<sequence length="628" mass="70421">MSSVICRFCFDIDIPSQKESAIQQRCSDFFYTCLVGKLSQVFCRISALFNKELSIERLVINLGDIPTPQFEEVLTQRLLTQLAEHLIALLAAVPTAVSGEPPFLQHDTDIAMLHDGNNRRRKMGLQLHSSETIPAKEEGVAHQPAIDSSLATAQNERGLVPLFHYLQWGYLSPLRQRSLVEWNTSEGADNWLRSHLAVSSLEQRKTFARYCLQAVPRQRLLQTFSAGSLQAVCRLFLDDKPELTPPAGKPALALCLLLSSLWVCRQPSTRALPAPSPLVLDNNLLPEVAPWLLLLFGYPPLSAASLPWLQPFWQQPVVQQLLASELPKPDFIRVQQQMEEITPQSEMAKRAPQATASERQDEDHQHPTRDIGQLGGTQLQVGKGKREPQTTVPGWLEENRQHPAMDIGQLDGSQLQARNAKQHAQNEMGERQRYTEAAETRSNPTQLPMRSNASLLEQEPLSVSNAGLVLLWPLLPGLLRQLGLLEEQQFSSPQAQLEAVCWLDELIWGDGNMAEWRTPLGKLLCGLPLESPLVPWSSPEPKVSEQLQDWLAAIPAQLPGLQRCQASDLRSLFLQRPGQLLQTRSGWQLSVEADASDFLLSQLPWALDFIRLPWMEKPLQVKWLPAVS</sequence>